<accession>B4VSA8</accession>
<sequence>MAQTQRKPVYVQPKHHEILRRIAFEQRCNISDVLDAVLEQADWETITQEAKNKPVQRSMKRGGTNQ</sequence>
<evidence type="ECO:0000313" key="2">
    <source>
        <dbReference type="Proteomes" id="UP000003835"/>
    </source>
</evidence>
<keyword evidence="2" id="KW-1185">Reference proteome</keyword>
<evidence type="ECO:0000313" key="1">
    <source>
        <dbReference type="EMBL" id="EDX75295.1"/>
    </source>
</evidence>
<dbReference type="RefSeq" id="WP_006101573.1">
    <property type="nucleotide sequence ID" value="NZ_DS989850.1"/>
</dbReference>
<dbReference type="Proteomes" id="UP000003835">
    <property type="component" value="Unassembled WGS sequence"/>
</dbReference>
<dbReference type="OrthoDB" id="573930at2"/>
<evidence type="ECO:0008006" key="3">
    <source>
        <dbReference type="Google" id="ProtNLM"/>
    </source>
</evidence>
<dbReference type="eggNOG" id="ENOG503351T">
    <property type="taxonomic scope" value="Bacteria"/>
</dbReference>
<organism evidence="1 2">
    <name type="scientific">Coleofasciculus chthonoplastes PCC 7420</name>
    <dbReference type="NCBI Taxonomy" id="118168"/>
    <lineage>
        <taxon>Bacteria</taxon>
        <taxon>Bacillati</taxon>
        <taxon>Cyanobacteriota</taxon>
        <taxon>Cyanophyceae</taxon>
        <taxon>Coleofasciculales</taxon>
        <taxon>Coleofasciculaceae</taxon>
        <taxon>Coleofasciculus</taxon>
    </lineage>
</organism>
<dbReference type="HOGENOM" id="CLU_2823678_0_0_3"/>
<dbReference type="EMBL" id="DS989850">
    <property type="protein sequence ID" value="EDX75295.1"/>
    <property type="molecule type" value="Genomic_DNA"/>
</dbReference>
<dbReference type="STRING" id="118168.MC7420_2299"/>
<protein>
    <recommendedName>
        <fullName evidence="3">CopG-like ribbon-helix-helix domain-containing protein</fullName>
    </recommendedName>
</protein>
<dbReference type="AlphaFoldDB" id="B4VSA8"/>
<name>B4VSA8_9CYAN</name>
<proteinExistence type="predicted"/>
<reference evidence="1 2" key="1">
    <citation type="submission" date="2008-07" db="EMBL/GenBank/DDBJ databases">
        <authorList>
            <person name="Tandeau de Marsac N."/>
            <person name="Ferriera S."/>
            <person name="Johnson J."/>
            <person name="Kravitz S."/>
            <person name="Beeson K."/>
            <person name="Sutton G."/>
            <person name="Rogers Y.-H."/>
            <person name="Friedman R."/>
            <person name="Frazier M."/>
            <person name="Venter J.C."/>
        </authorList>
    </citation>
    <scope>NUCLEOTIDE SEQUENCE [LARGE SCALE GENOMIC DNA]</scope>
    <source>
        <strain evidence="1 2">PCC 7420</strain>
    </source>
</reference>
<gene>
    <name evidence="1" type="ORF">MC7420_2299</name>
</gene>